<accession>A0A9Q1IGT8</accession>
<dbReference type="EMBL" id="JAINUF010000017">
    <property type="protein sequence ID" value="KAJ8339016.1"/>
    <property type="molecule type" value="Genomic_DNA"/>
</dbReference>
<evidence type="ECO:0000313" key="2">
    <source>
        <dbReference type="EMBL" id="KAJ8339016.1"/>
    </source>
</evidence>
<dbReference type="AlphaFoldDB" id="A0A9Q1IGT8"/>
<name>A0A9Q1IGT8_SYNKA</name>
<gene>
    <name evidence="2" type="ORF">SKAU_G00358020</name>
</gene>
<organism evidence="2 3">
    <name type="scientific">Synaphobranchus kaupii</name>
    <name type="common">Kaup's arrowtooth eel</name>
    <dbReference type="NCBI Taxonomy" id="118154"/>
    <lineage>
        <taxon>Eukaryota</taxon>
        <taxon>Metazoa</taxon>
        <taxon>Chordata</taxon>
        <taxon>Craniata</taxon>
        <taxon>Vertebrata</taxon>
        <taxon>Euteleostomi</taxon>
        <taxon>Actinopterygii</taxon>
        <taxon>Neopterygii</taxon>
        <taxon>Teleostei</taxon>
        <taxon>Anguilliformes</taxon>
        <taxon>Synaphobranchidae</taxon>
        <taxon>Synaphobranchus</taxon>
    </lineage>
</organism>
<protein>
    <submittedName>
        <fullName evidence="2">Uncharacterized protein</fullName>
    </submittedName>
</protein>
<proteinExistence type="predicted"/>
<dbReference type="Proteomes" id="UP001152622">
    <property type="component" value="Chromosome 17"/>
</dbReference>
<reference evidence="2" key="1">
    <citation type="journal article" date="2023" name="Science">
        <title>Genome structures resolve the early diversification of teleost fishes.</title>
        <authorList>
            <person name="Parey E."/>
            <person name="Louis A."/>
            <person name="Montfort J."/>
            <person name="Bouchez O."/>
            <person name="Roques C."/>
            <person name="Iampietro C."/>
            <person name="Lluch J."/>
            <person name="Castinel A."/>
            <person name="Donnadieu C."/>
            <person name="Desvignes T."/>
            <person name="Floi Bucao C."/>
            <person name="Jouanno E."/>
            <person name="Wen M."/>
            <person name="Mejri S."/>
            <person name="Dirks R."/>
            <person name="Jansen H."/>
            <person name="Henkel C."/>
            <person name="Chen W.J."/>
            <person name="Zahm M."/>
            <person name="Cabau C."/>
            <person name="Klopp C."/>
            <person name="Thompson A.W."/>
            <person name="Robinson-Rechavi M."/>
            <person name="Braasch I."/>
            <person name="Lecointre G."/>
            <person name="Bobe J."/>
            <person name="Postlethwait J.H."/>
            <person name="Berthelot C."/>
            <person name="Roest Crollius H."/>
            <person name="Guiguen Y."/>
        </authorList>
    </citation>
    <scope>NUCLEOTIDE SEQUENCE</scope>
    <source>
        <strain evidence="2">WJC10195</strain>
    </source>
</reference>
<feature type="region of interest" description="Disordered" evidence="1">
    <location>
        <begin position="37"/>
        <end position="91"/>
    </location>
</feature>
<feature type="compositionally biased region" description="Low complexity" evidence="1">
    <location>
        <begin position="72"/>
        <end position="91"/>
    </location>
</feature>
<evidence type="ECO:0000256" key="1">
    <source>
        <dbReference type="SAM" id="MobiDB-lite"/>
    </source>
</evidence>
<evidence type="ECO:0000313" key="3">
    <source>
        <dbReference type="Proteomes" id="UP001152622"/>
    </source>
</evidence>
<sequence length="115" mass="12378">MEHLETRSGVYTRGPSCGVQGNRGGGACEDAKLGETRAQEDMGTCDTPRPVRRPGCLLQSPSCSRRSEDPRASPGYSRAARSAPPSSPMWRRPLKCQKAVSAPWGIWALIAAHVT</sequence>
<comment type="caution">
    <text evidence="2">The sequence shown here is derived from an EMBL/GenBank/DDBJ whole genome shotgun (WGS) entry which is preliminary data.</text>
</comment>
<keyword evidence="3" id="KW-1185">Reference proteome</keyword>